<gene>
    <name evidence="1" type="ORF">SUZIE_118030</name>
</gene>
<organism evidence="1 2">
    <name type="scientific">Sciurus carolinensis</name>
    <name type="common">Eastern gray squirrel</name>
    <dbReference type="NCBI Taxonomy" id="30640"/>
    <lineage>
        <taxon>Eukaryota</taxon>
        <taxon>Metazoa</taxon>
        <taxon>Chordata</taxon>
        <taxon>Craniata</taxon>
        <taxon>Vertebrata</taxon>
        <taxon>Euteleostomi</taxon>
        <taxon>Mammalia</taxon>
        <taxon>Eutheria</taxon>
        <taxon>Euarchontoglires</taxon>
        <taxon>Glires</taxon>
        <taxon>Rodentia</taxon>
        <taxon>Sciuromorpha</taxon>
        <taxon>Sciuridae</taxon>
        <taxon>Sciurinae</taxon>
        <taxon>Sciurini</taxon>
        <taxon>Sciurus</taxon>
    </lineage>
</organism>
<comment type="caution">
    <text evidence="1">The sequence shown here is derived from an EMBL/GenBank/DDBJ whole genome shotgun (WGS) entry which is preliminary data.</text>
</comment>
<accession>A0AA41MIK9</accession>
<dbReference type="AlphaFoldDB" id="A0AA41MIK9"/>
<sequence length="75" mass="8482">MQVEDSNYELEKSLQTKLISPDQSLSGQLQAHLGQVSILSAVTGEKLEQLRLHLKVPPNAYVEARLMLGRQPLRW</sequence>
<protein>
    <submittedName>
        <fullName evidence="1">Mitochondrial ribosome-associated GTPase 2</fullName>
    </submittedName>
</protein>
<name>A0AA41MIK9_SCICA</name>
<dbReference type="Proteomes" id="UP001166674">
    <property type="component" value="Unassembled WGS sequence"/>
</dbReference>
<dbReference type="EMBL" id="JAATJV010187199">
    <property type="protein sequence ID" value="MBZ3872454.1"/>
    <property type="molecule type" value="Genomic_DNA"/>
</dbReference>
<proteinExistence type="predicted"/>
<evidence type="ECO:0000313" key="2">
    <source>
        <dbReference type="Proteomes" id="UP001166674"/>
    </source>
</evidence>
<evidence type="ECO:0000313" key="1">
    <source>
        <dbReference type="EMBL" id="MBZ3872454.1"/>
    </source>
</evidence>
<keyword evidence="2" id="KW-1185">Reference proteome</keyword>
<reference evidence="1" key="1">
    <citation type="submission" date="2020-03" db="EMBL/GenBank/DDBJ databases">
        <title>Studies in the Genomics of Life Span.</title>
        <authorList>
            <person name="Glass D."/>
        </authorList>
    </citation>
    <scope>NUCLEOTIDE SEQUENCE</scope>
    <source>
        <strain evidence="1">SUZIE</strain>
        <tissue evidence="1">Muscle</tissue>
    </source>
</reference>